<accession>A0AAD9XUN2</accession>
<dbReference type="GO" id="GO:0044550">
    <property type="term" value="P:secondary metabolite biosynthetic process"/>
    <property type="evidence" value="ECO:0007669"/>
    <property type="project" value="TreeGrafter"/>
</dbReference>
<proteinExistence type="inferred from homology"/>
<dbReference type="EMBL" id="VYYT01000886">
    <property type="protein sequence ID" value="KAK2728136.1"/>
    <property type="molecule type" value="Genomic_DNA"/>
</dbReference>
<dbReference type="AlphaFoldDB" id="A0AAD9XUN2"/>
<evidence type="ECO:0000259" key="3">
    <source>
        <dbReference type="Pfam" id="PF03959"/>
    </source>
</evidence>
<keyword evidence="5" id="KW-1185">Reference proteome</keyword>
<organism evidence="4 5">
    <name type="scientific">Colletotrichum kahawae</name>
    <name type="common">Coffee berry disease fungus</name>
    <dbReference type="NCBI Taxonomy" id="34407"/>
    <lineage>
        <taxon>Eukaryota</taxon>
        <taxon>Fungi</taxon>
        <taxon>Dikarya</taxon>
        <taxon>Ascomycota</taxon>
        <taxon>Pezizomycotina</taxon>
        <taxon>Sordariomycetes</taxon>
        <taxon>Hypocreomycetidae</taxon>
        <taxon>Glomerellales</taxon>
        <taxon>Glomerellaceae</taxon>
        <taxon>Colletotrichum</taxon>
        <taxon>Colletotrichum gloeosporioides species complex</taxon>
    </lineage>
</organism>
<feature type="domain" description="Serine hydrolase" evidence="3">
    <location>
        <begin position="12"/>
        <end position="234"/>
    </location>
</feature>
<comment type="caution">
    <text evidence="4">The sequence shown here is derived from an EMBL/GenBank/DDBJ whole genome shotgun (WGS) entry which is preliminary data.</text>
</comment>
<keyword evidence="2" id="KW-0378">Hydrolase</keyword>
<dbReference type="GO" id="GO:0005737">
    <property type="term" value="C:cytoplasm"/>
    <property type="evidence" value="ECO:0007669"/>
    <property type="project" value="TreeGrafter"/>
</dbReference>
<reference evidence="4" key="1">
    <citation type="submission" date="2023-02" db="EMBL/GenBank/DDBJ databases">
        <title>Colletotrichum kahawae CIFC_Que2 genome sequencing and assembly.</title>
        <authorList>
            <person name="Baroncelli R."/>
        </authorList>
    </citation>
    <scope>NUCLEOTIDE SEQUENCE</scope>
    <source>
        <strain evidence="4">CIFC_Que2</strain>
    </source>
</reference>
<evidence type="ECO:0000313" key="4">
    <source>
        <dbReference type="EMBL" id="KAK2728136.1"/>
    </source>
</evidence>
<dbReference type="GO" id="GO:0005634">
    <property type="term" value="C:nucleus"/>
    <property type="evidence" value="ECO:0007669"/>
    <property type="project" value="TreeGrafter"/>
</dbReference>
<dbReference type="PANTHER" id="PTHR48070:SF3">
    <property type="entry name" value="ESTERASE DBAE-RELATED"/>
    <property type="match status" value="1"/>
</dbReference>
<dbReference type="GO" id="GO:0016787">
    <property type="term" value="F:hydrolase activity"/>
    <property type="evidence" value="ECO:0007669"/>
    <property type="project" value="UniProtKB-KW"/>
</dbReference>
<name>A0AAD9XUN2_COLKA</name>
<evidence type="ECO:0000256" key="2">
    <source>
        <dbReference type="ARBA" id="ARBA00022801"/>
    </source>
</evidence>
<dbReference type="Pfam" id="PF03959">
    <property type="entry name" value="FSH1"/>
    <property type="match status" value="1"/>
</dbReference>
<dbReference type="PANTHER" id="PTHR48070">
    <property type="entry name" value="ESTERASE OVCA2"/>
    <property type="match status" value="1"/>
</dbReference>
<dbReference type="InterPro" id="IPR005645">
    <property type="entry name" value="FSH-like_dom"/>
</dbReference>
<dbReference type="InterPro" id="IPR029058">
    <property type="entry name" value="AB_hydrolase_fold"/>
</dbReference>
<evidence type="ECO:0000313" key="5">
    <source>
        <dbReference type="Proteomes" id="UP001281614"/>
    </source>
</evidence>
<gene>
    <name evidence="4" type="ORF">CKAH01_11235</name>
</gene>
<dbReference type="Proteomes" id="UP001281614">
    <property type="component" value="Unassembled WGS sequence"/>
</dbReference>
<dbReference type="InterPro" id="IPR050593">
    <property type="entry name" value="LovG"/>
</dbReference>
<dbReference type="SUPFAM" id="SSF53474">
    <property type="entry name" value="alpha/beta-Hydrolases"/>
    <property type="match status" value="1"/>
</dbReference>
<evidence type="ECO:0000256" key="1">
    <source>
        <dbReference type="ARBA" id="ARBA00005863"/>
    </source>
</evidence>
<comment type="similarity">
    <text evidence="1">Belongs to the LovG family.</text>
</comment>
<sequence>MALTSSSDLIFPRILCLHGGGTNARIFSTQCRVLRRQLGCHFRLVFADAPFPSPAGPDVTSVYGASDWSPFRSWFPMHATTRVTLDEHAIGSLDACIASAMRDDDRLGATGKLVGLLGFSQGAKVAGSLLLRCQRQQMERRYASRSSSSHDGCPRLSDVSFAVLLAGRAPLLSLDASSPDLHLDMLALPTVHVHGLNDAGIALHRDLLHHCCETSTARLVEWDGDHRVPIKTGDVAAVVAEVLVVARETGALVSGHSPFSDLTDGRTKHTPS</sequence>
<dbReference type="Gene3D" id="3.40.50.1820">
    <property type="entry name" value="alpha/beta hydrolase"/>
    <property type="match status" value="1"/>
</dbReference>
<protein>
    <submittedName>
        <fullName evidence="4">Citrinin biosynthesis oxidoreductase CtnB</fullName>
    </submittedName>
</protein>